<comment type="cofactor">
    <cofactor evidence="6 7">
        <name>[4Fe-4S] cluster</name>
        <dbReference type="ChEBI" id="CHEBI:49883"/>
    </cofactor>
    <text evidence="6 7">Binds 1 [4Fe-4S] cluster. The cluster is coordinated with 3 cysteines and an exchangeable S-adenosyl-L-methionine.</text>
</comment>
<accession>A0A7G6E5H6</accession>
<dbReference type="EMBL" id="CP045798">
    <property type="protein sequence ID" value="QNB47330.1"/>
    <property type="molecule type" value="Genomic_DNA"/>
</dbReference>
<comment type="catalytic activity">
    <reaction evidence="6">
        <text>3-[(1-carboxyvinyl)-oxy]benzoate + S-adenosyl-L-methionine + H2O = 6-amino-6-deoxyfutalosine + hydrogencarbonate + L-methionine + H(+)</text>
        <dbReference type="Rhea" id="RHEA:33075"/>
        <dbReference type="ChEBI" id="CHEBI:15377"/>
        <dbReference type="ChEBI" id="CHEBI:15378"/>
        <dbReference type="ChEBI" id="CHEBI:17544"/>
        <dbReference type="ChEBI" id="CHEBI:57844"/>
        <dbReference type="ChEBI" id="CHEBI:59789"/>
        <dbReference type="ChEBI" id="CHEBI:64286"/>
        <dbReference type="ChEBI" id="CHEBI:76981"/>
        <dbReference type="EC" id="2.5.1.120"/>
    </reaction>
</comment>
<dbReference type="UniPathway" id="UPA00079"/>
<feature type="binding site" evidence="8">
    <location>
        <position position="174"/>
    </location>
    <ligand>
        <name>S-adenosyl-L-methionine</name>
        <dbReference type="ChEBI" id="CHEBI:59789"/>
    </ligand>
</feature>
<dbReference type="RefSeq" id="WP_034421297.1">
    <property type="nucleotide sequence ID" value="NZ_CP045798.1"/>
</dbReference>
<dbReference type="GO" id="GO:0051539">
    <property type="term" value="F:4 iron, 4 sulfur cluster binding"/>
    <property type="evidence" value="ECO:0007669"/>
    <property type="project" value="UniProtKB-KW"/>
</dbReference>
<comment type="pathway">
    <text evidence="6">Quinol/quinone metabolism; menaquinone biosynthesis.</text>
</comment>
<evidence type="ECO:0000256" key="6">
    <source>
        <dbReference type="HAMAP-Rule" id="MF_00993"/>
    </source>
</evidence>
<dbReference type="InterPro" id="IPR022432">
    <property type="entry name" value="MqnE"/>
</dbReference>
<evidence type="ECO:0000313" key="10">
    <source>
        <dbReference type="EMBL" id="QNB47330.1"/>
    </source>
</evidence>
<dbReference type="SFLD" id="SFLDF00342">
    <property type="entry name" value="cyclic_dehypoxanthine_futalosi"/>
    <property type="match status" value="1"/>
</dbReference>
<dbReference type="NCBIfam" id="TIGR03700">
    <property type="entry name" value="mena_SCO4494"/>
    <property type="match status" value="1"/>
</dbReference>
<comment type="function">
    <text evidence="6">Radical SAM enzyme that catalyzes the addition of the adenosyl radical to the double bond of 3-[(1-carboxyvinyl)oxy]benzoate, leading to aminodeoxyfutalosine (AFL), a key intermediate in the formation of menaquinone (MK, vitamin K2) from chorismate.</text>
</comment>
<keyword evidence="6" id="KW-0808">Transferase</keyword>
<proteinExistence type="inferred from homology"/>
<keyword evidence="2 6" id="KW-0949">S-adenosyl-L-methionine</keyword>
<dbReference type="Pfam" id="PF04055">
    <property type="entry name" value="Radical_SAM"/>
    <property type="match status" value="1"/>
</dbReference>
<sequence length="360" mass="41119">MLKAIEEKVYRGERLTQEDALTLVKCNDLLFLGRLARWIKRQKTGKYVYFNVNRHINLTNVCVSKCKFCAFGRDKDAKGAYVMSMEDVLKRVYESIPDNITELHIVSALHPTLPFEYYYDVIKTLHKTFPHLHLQAFTAVEIDYFAQISGKTIREVLSLLKEAGLGSLPGGGAEVFSSRIRQDLCPKKASGERWLEVMKTAHELGFKTNATMLYGHVETWEERIDHLLKLRELQDRTGGFQSFIPLPFHPENTELAHLKRTTAVEDLKVITISRLILDNFAHIKAFWIMLGISLAQLSLEFGVDDLDGTVVEEKITHAAGAKTAQGITKEELLARIKEMGYIPVERDTLYNVIKVYEEDK</sequence>
<dbReference type="PROSITE" id="PS51918">
    <property type="entry name" value="RADICAL_SAM"/>
    <property type="match status" value="1"/>
</dbReference>
<dbReference type="OrthoDB" id="9802027at2"/>
<keyword evidence="11" id="KW-1185">Reference proteome</keyword>
<comment type="similarity">
    <text evidence="6">Belongs to the radical SAM superfamily. MqnE family.</text>
</comment>
<dbReference type="GO" id="GO:0102573">
    <property type="term" value="F:aminodeoxyfutalosine synthase activity"/>
    <property type="evidence" value="ECO:0007669"/>
    <property type="project" value="UniProtKB-EC"/>
</dbReference>
<evidence type="ECO:0000313" key="11">
    <source>
        <dbReference type="Proteomes" id="UP000515847"/>
    </source>
</evidence>
<dbReference type="GO" id="GO:0009234">
    <property type="term" value="P:menaquinone biosynthetic process"/>
    <property type="evidence" value="ECO:0007669"/>
    <property type="project" value="UniProtKB-UniRule"/>
</dbReference>
<keyword evidence="1 6" id="KW-0004">4Fe-4S</keyword>
<dbReference type="Gene3D" id="3.20.20.70">
    <property type="entry name" value="Aldolase class I"/>
    <property type="match status" value="1"/>
</dbReference>
<dbReference type="InterPro" id="IPR013785">
    <property type="entry name" value="Aldolase_TIM"/>
</dbReference>
<dbReference type="PANTHER" id="PTHR43076">
    <property type="entry name" value="FO SYNTHASE (COFH)"/>
    <property type="match status" value="1"/>
</dbReference>
<organism evidence="10 11">
    <name type="scientific">Thermanaerosceptrum fracticalcis</name>
    <dbReference type="NCBI Taxonomy" id="1712410"/>
    <lineage>
        <taxon>Bacteria</taxon>
        <taxon>Bacillati</taxon>
        <taxon>Bacillota</taxon>
        <taxon>Clostridia</taxon>
        <taxon>Eubacteriales</taxon>
        <taxon>Peptococcaceae</taxon>
        <taxon>Thermanaerosceptrum</taxon>
    </lineage>
</organism>
<protein>
    <recommendedName>
        <fullName evidence="6">Aminodeoxyfutalosine synthase</fullName>
        <shortName evidence="6">AFL synthase</shortName>
        <shortName evidence="6">Aminofutalosine synthase</shortName>
        <ecNumber evidence="6">2.5.1.120</ecNumber>
    </recommendedName>
    <alternativeName>
        <fullName evidence="6">Menaquinone biosynthetic enzyme MqnE</fullName>
    </alternativeName>
</protein>
<dbReference type="GO" id="GO:0005506">
    <property type="term" value="F:iron ion binding"/>
    <property type="evidence" value="ECO:0007669"/>
    <property type="project" value="UniProtKB-UniRule"/>
</dbReference>
<evidence type="ECO:0000256" key="8">
    <source>
        <dbReference type="PIRSR" id="PIRSR004762-2"/>
    </source>
</evidence>
<dbReference type="NCBIfam" id="TIGR00423">
    <property type="entry name" value="CofH family radical SAM protein"/>
    <property type="match status" value="1"/>
</dbReference>
<keyword evidence="4 6" id="KW-0408">Iron</keyword>
<evidence type="ECO:0000256" key="3">
    <source>
        <dbReference type="ARBA" id="ARBA00022723"/>
    </source>
</evidence>
<feature type="binding site" evidence="6 7">
    <location>
        <position position="66"/>
    </location>
    <ligand>
        <name>[4Fe-4S] cluster</name>
        <dbReference type="ChEBI" id="CHEBI:49883"/>
        <note>4Fe-4S-S-AdoMet</note>
    </ligand>
</feature>
<dbReference type="KEGG" id="tfr:BR63_14140"/>
<keyword evidence="5 6" id="KW-0411">Iron-sulfur</keyword>
<evidence type="ECO:0000256" key="1">
    <source>
        <dbReference type="ARBA" id="ARBA00022485"/>
    </source>
</evidence>
<feature type="binding site" evidence="6 7">
    <location>
        <position position="62"/>
    </location>
    <ligand>
        <name>[4Fe-4S] cluster</name>
        <dbReference type="ChEBI" id="CHEBI:49883"/>
        <note>4Fe-4S-S-AdoMet</note>
    </ligand>
</feature>
<dbReference type="PANTHER" id="PTHR43076:SF7">
    <property type="entry name" value="AMINODEOXYFUTALOSINE SYNTHASE"/>
    <property type="match status" value="1"/>
</dbReference>
<dbReference type="InterPro" id="IPR007197">
    <property type="entry name" value="rSAM"/>
</dbReference>
<dbReference type="SFLD" id="SFLDF00343">
    <property type="entry name" value="aminofutalosine_synthase_(mqnE"/>
    <property type="match status" value="1"/>
</dbReference>
<dbReference type="SFLD" id="SFLDG01064">
    <property type="entry name" value="F420__menaquinone_cofactor_bio"/>
    <property type="match status" value="2"/>
</dbReference>
<evidence type="ECO:0000256" key="7">
    <source>
        <dbReference type="PIRSR" id="PIRSR004762-1"/>
    </source>
</evidence>
<dbReference type="SMART" id="SM00729">
    <property type="entry name" value="Elp3"/>
    <property type="match status" value="1"/>
</dbReference>
<dbReference type="PIRSF" id="PIRSF004762">
    <property type="entry name" value="CHP00423"/>
    <property type="match status" value="1"/>
</dbReference>
<keyword evidence="6" id="KW-0474">Menaquinone biosynthesis</keyword>
<dbReference type="SFLD" id="SFLDS00029">
    <property type="entry name" value="Radical_SAM"/>
    <property type="match status" value="2"/>
</dbReference>
<name>A0A7G6E5H6_THEFR</name>
<dbReference type="Proteomes" id="UP000515847">
    <property type="component" value="Chromosome"/>
</dbReference>
<evidence type="ECO:0000256" key="5">
    <source>
        <dbReference type="ARBA" id="ARBA00023014"/>
    </source>
</evidence>
<dbReference type="AlphaFoldDB" id="A0A7G6E5H6"/>
<dbReference type="InterPro" id="IPR006638">
    <property type="entry name" value="Elp3/MiaA/NifB-like_rSAM"/>
</dbReference>
<dbReference type="SUPFAM" id="SSF102114">
    <property type="entry name" value="Radical SAM enzymes"/>
    <property type="match status" value="1"/>
</dbReference>
<dbReference type="EC" id="2.5.1.120" evidence="6"/>
<feature type="binding site" evidence="6 7">
    <location>
        <position position="69"/>
    </location>
    <ligand>
        <name>[4Fe-4S] cluster</name>
        <dbReference type="ChEBI" id="CHEBI:49883"/>
        <note>4Fe-4S-S-AdoMet</note>
    </ligand>
</feature>
<gene>
    <name evidence="6 10" type="primary">mqnE</name>
    <name evidence="10" type="ORF">BR63_14140</name>
</gene>
<feature type="binding site" evidence="8">
    <location>
        <position position="68"/>
    </location>
    <ligand>
        <name>S-adenosyl-L-methionine</name>
        <dbReference type="ChEBI" id="CHEBI:59789"/>
    </ligand>
</feature>
<keyword evidence="3 6" id="KW-0479">Metal-binding</keyword>
<reference evidence="10 11" key="1">
    <citation type="journal article" date="2019" name="Front. Microbiol.">
        <title>Thermoanaerosceptrum fracticalcis gen. nov. sp. nov., a Novel Fumarate-Fermenting Microorganism From a Deep Fractured Carbonate Aquifer of the US Great Basin.</title>
        <authorList>
            <person name="Hamilton-Brehm S.D."/>
            <person name="Stewart L.E."/>
            <person name="Zavarin M."/>
            <person name="Caldwell M."/>
            <person name="Lawson P.A."/>
            <person name="Onstott T.C."/>
            <person name="Grzymski J."/>
            <person name="Neveux I."/>
            <person name="Lollar B.S."/>
            <person name="Russell C.E."/>
            <person name="Moser D.P."/>
        </authorList>
    </citation>
    <scope>NUCLEOTIDE SEQUENCE [LARGE SCALE GENOMIC DNA]</scope>
    <source>
        <strain evidence="10 11">DRI-13</strain>
    </source>
</reference>
<evidence type="ECO:0000256" key="2">
    <source>
        <dbReference type="ARBA" id="ARBA00022691"/>
    </source>
</evidence>
<feature type="domain" description="Radical SAM core" evidence="9">
    <location>
        <begin position="48"/>
        <end position="281"/>
    </location>
</feature>
<dbReference type="GO" id="GO:0044689">
    <property type="term" value="F:7,8-didemethyl-8-hydroxy-5-deazariboflavin synthase activity"/>
    <property type="evidence" value="ECO:0007669"/>
    <property type="project" value="TreeGrafter"/>
</dbReference>
<dbReference type="SFLD" id="SFLDG01388">
    <property type="entry name" value="7_8-didemethyl-8-hydroxy-5-dea"/>
    <property type="match status" value="1"/>
</dbReference>
<dbReference type="Pfam" id="PF19288">
    <property type="entry name" value="CofH_C"/>
    <property type="match status" value="1"/>
</dbReference>
<dbReference type="InterPro" id="IPR034405">
    <property type="entry name" value="F420"/>
</dbReference>
<dbReference type="InterPro" id="IPR020050">
    <property type="entry name" value="FO_synthase_su2"/>
</dbReference>
<dbReference type="CDD" id="cd01335">
    <property type="entry name" value="Radical_SAM"/>
    <property type="match status" value="1"/>
</dbReference>
<dbReference type="HAMAP" id="MF_00993">
    <property type="entry name" value="MqnE"/>
    <property type="match status" value="1"/>
</dbReference>
<evidence type="ECO:0000259" key="9">
    <source>
        <dbReference type="PROSITE" id="PS51918"/>
    </source>
</evidence>
<dbReference type="InterPro" id="IPR058240">
    <property type="entry name" value="rSAM_sf"/>
</dbReference>
<dbReference type="InterPro" id="IPR045567">
    <property type="entry name" value="CofH/MnqC-like_C"/>
</dbReference>
<evidence type="ECO:0000256" key="4">
    <source>
        <dbReference type="ARBA" id="ARBA00023004"/>
    </source>
</evidence>
<dbReference type="SFLD" id="SFLDG01389">
    <property type="entry name" value="menaquinone_synthsis_involved"/>
    <property type="match status" value="2"/>
</dbReference>